<keyword evidence="4 5" id="KW-0560">Oxidoreductase</keyword>
<proteinExistence type="inferred from homology"/>
<dbReference type="RefSeq" id="WP_117174410.1">
    <property type="nucleotide sequence ID" value="NZ_QFZK01000002.1"/>
</dbReference>
<feature type="active site" description="Proton acceptor" evidence="5 7">
    <location>
        <position position="357"/>
    </location>
</feature>
<evidence type="ECO:0000256" key="4">
    <source>
        <dbReference type="ARBA" id="ARBA00023002"/>
    </source>
</evidence>
<accession>A0A3E1RF96</accession>
<comment type="pathway">
    <text evidence="5">Amino-acid biosynthesis; L-histidine biosynthesis; L-histidine from 5-phospho-alpha-D-ribose 1-diphosphate: step 9/9.</text>
</comment>
<evidence type="ECO:0000256" key="7">
    <source>
        <dbReference type="PIRSR" id="PIRSR000099-1"/>
    </source>
</evidence>
<dbReference type="Proteomes" id="UP000260665">
    <property type="component" value="Unassembled WGS sequence"/>
</dbReference>
<feature type="binding site" evidence="5 10">
    <location>
        <position position="288"/>
    </location>
    <ligand>
        <name>Zn(2+)</name>
        <dbReference type="ChEBI" id="CHEBI:29105"/>
    </ligand>
</feature>
<dbReference type="PRINTS" id="PR00083">
    <property type="entry name" value="HOLDHDRGNASE"/>
</dbReference>
<evidence type="ECO:0000313" key="12">
    <source>
        <dbReference type="EMBL" id="RFO97943.1"/>
    </source>
</evidence>
<sequence>MTLQAKPVRLSTADPQFEAKFKALQHWSADTDAAIEQRVADILGDVQQRGDAAVLEYTARFDGLHAQSVAALELSQADFKAAFESIPEAQRKALQDAERRVRSYHEAQKKACGESWSYRDENGSLLGQKVTPLDRVGIYVPGGKASYPSSLIMNAVPAHVAGVAEIIMVVPTPVRGSVATGGSGNTEGSAGATKGERNELVLAAAYVAGVTRAFTIGGAQAVAALAYGTATIPAVDKITGPGNAYVAAAKRRVFGTVGIDMIAGPSEILVLADGSTPPDWVAMDLFSQAEHDELAQSILLCPDAAYLDAVQAAIDRLLPEMPRAAIIAKSLNDRGALILTRNMEEACAISNRIAPEHLEVSSSEPHRWEPLLKHAGAIFLGAFTSESLGDYCAGPNHVLPTSGTARFSSPLGVYDFQKRSSLIEVSQAGAQVLGPIAAELAFGEGLQAHARAAEMRLK</sequence>
<evidence type="ECO:0000313" key="13">
    <source>
        <dbReference type="Proteomes" id="UP000260665"/>
    </source>
</evidence>
<evidence type="ECO:0000256" key="11">
    <source>
        <dbReference type="RuleBase" id="RU004175"/>
    </source>
</evidence>
<dbReference type="GO" id="GO:0005829">
    <property type="term" value="C:cytosol"/>
    <property type="evidence" value="ECO:0007669"/>
    <property type="project" value="TreeGrafter"/>
</dbReference>
<keyword evidence="5" id="KW-0028">Amino-acid biosynthesis</keyword>
<dbReference type="InterPro" id="IPR016161">
    <property type="entry name" value="Ald_DH/histidinol_DH"/>
</dbReference>
<keyword evidence="3 5" id="KW-0862">Zinc</keyword>
<protein>
    <recommendedName>
        <fullName evidence="5">Histidinol dehydrogenase</fullName>
        <shortName evidence="5">HDH</shortName>
        <ecNumber evidence="5">1.1.1.23</ecNumber>
    </recommendedName>
</protein>
<dbReference type="GO" id="GO:0051287">
    <property type="term" value="F:NAD binding"/>
    <property type="evidence" value="ECO:0007669"/>
    <property type="project" value="InterPro"/>
</dbReference>
<dbReference type="PROSITE" id="PS00611">
    <property type="entry name" value="HISOL_DEHYDROGENASE"/>
    <property type="match status" value="1"/>
</dbReference>
<evidence type="ECO:0000256" key="1">
    <source>
        <dbReference type="ARBA" id="ARBA00010178"/>
    </source>
</evidence>
<dbReference type="SUPFAM" id="SSF53720">
    <property type="entry name" value="ALDH-like"/>
    <property type="match status" value="1"/>
</dbReference>
<dbReference type="InterPro" id="IPR001692">
    <property type="entry name" value="Histidinol_DH_CS"/>
</dbReference>
<comment type="cofactor">
    <cofactor evidence="5 10">
        <name>Zn(2+)</name>
        <dbReference type="ChEBI" id="CHEBI:29105"/>
    </cofactor>
    <text evidence="5 10">Binds 1 zinc ion per subunit.</text>
</comment>
<feature type="binding site" evidence="5 8">
    <location>
        <position position="139"/>
    </location>
    <ligand>
        <name>NAD(+)</name>
        <dbReference type="ChEBI" id="CHEBI:57540"/>
    </ligand>
</feature>
<keyword evidence="13" id="KW-1185">Reference proteome</keyword>
<dbReference type="PANTHER" id="PTHR21256">
    <property type="entry name" value="HISTIDINOL DEHYDROGENASE HDH"/>
    <property type="match status" value="1"/>
</dbReference>
<keyword evidence="2 5" id="KW-0479">Metal-binding</keyword>
<feature type="binding site" evidence="5 10">
    <location>
        <position position="390"/>
    </location>
    <ligand>
        <name>Zn(2+)</name>
        <dbReference type="ChEBI" id="CHEBI:29105"/>
    </ligand>
</feature>
<evidence type="ECO:0000256" key="6">
    <source>
        <dbReference type="PIRNR" id="PIRNR000099"/>
    </source>
</evidence>
<dbReference type="CDD" id="cd06572">
    <property type="entry name" value="Histidinol_dh"/>
    <property type="match status" value="1"/>
</dbReference>
<name>A0A3E1RF96_9BURK</name>
<evidence type="ECO:0000256" key="10">
    <source>
        <dbReference type="PIRSR" id="PIRSR000099-4"/>
    </source>
</evidence>
<dbReference type="Gene3D" id="3.40.50.1980">
    <property type="entry name" value="Nitrogenase molybdenum iron protein domain"/>
    <property type="match status" value="2"/>
</dbReference>
<evidence type="ECO:0000256" key="5">
    <source>
        <dbReference type="HAMAP-Rule" id="MF_01024"/>
    </source>
</evidence>
<dbReference type="FunFam" id="3.40.50.1980:FF:000001">
    <property type="entry name" value="Histidinol dehydrogenase"/>
    <property type="match status" value="1"/>
</dbReference>
<evidence type="ECO:0000256" key="8">
    <source>
        <dbReference type="PIRSR" id="PIRSR000099-2"/>
    </source>
</evidence>
<feature type="binding site" evidence="5 9">
    <location>
        <position position="390"/>
    </location>
    <ligand>
        <name>substrate</name>
    </ligand>
</feature>
<evidence type="ECO:0000256" key="2">
    <source>
        <dbReference type="ARBA" id="ARBA00022723"/>
    </source>
</evidence>
<evidence type="ECO:0000256" key="3">
    <source>
        <dbReference type="ARBA" id="ARBA00022833"/>
    </source>
</evidence>
<evidence type="ECO:0000256" key="9">
    <source>
        <dbReference type="PIRSR" id="PIRSR000099-3"/>
    </source>
</evidence>
<dbReference type="Pfam" id="PF00815">
    <property type="entry name" value="Histidinol_dh"/>
    <property type="match status" value="2"/>
</dbReference>
<feature type="binding site" evidence="5 10">
    <location>
        <position position="291"/>
    </location>
    <ligand>
        <name>Zn(2+)</name>
        <dbReference type="ChEBI" id="CHEBI:29105"/>
    </ligand>
</feature>
<dbReference type="HAMAP" id="MF_01024">
    <property type="entry name" value="HisD"/>
    <property type="match status" value="1"/>
</dbReference>
<dbReference type="OrthoDB" id="9805269at2"/>
<feature type="active site" description="Proton acceptor" evidence="5 7">
    <location>
        <position position="356"/>
    </location>
</feature>
<feature type="binding site" evidence="5 9">
    <location>
        <position position="449"/>
    </location>
    <ligand>
        <name>substrate</name>
    </ligand>
</feature>
<dbReference type="EMBL" id="QFZK01000002">
    <property type="protein sequence ID" value="RFO97943.1"/>
    <property type="molecule type" value="Genomic_DNA"/>
</dbReference>
<comment type="catalytic activity">
    <reaction evidence="5">
        <text>L-histidinol + 2 NAD(+) + H2O = L-histidine + 2 NADH + 3 H(+)</text>
        <dbReference type="Rhea" id="RHEA:20641"/>
        <dbReference type="ChEBI" id="CHEBI:15377"/>
        <dbReference type="ChEBI" id="CHEBI:15378"/>
        <dbReference type="ChEBI" id="CHEBI:57540"/>
        <dbReference type="ChEBI" id="CHEBI:57595"/>
        <dbReference type="ChEBI" id="CHEBI:57699"/>
        <dbReference type="ChEBI" id="CHEBI:57945"/>
        <dbReference type="EC" id="1.1.1.23"/>
    </reaction>
</comment>
<keyword evidence="5 8" id="KW-0520">NAD</keyword>
<feature type="binding site" evidence="5 8">
    <location>
        <position position="220"/>
    </location>
    <ligand>
        <name>NAD(+)</name>
        <dbReference type="ChEBI" id="CHEBI:57540"/>
    </ligand>
</feature>
<dbReference type="Gene3D" id="1.20.5.1300">
    <property type="match status" value="1"/>
</dbReference>
<dbReference type="GO" id="GO:0000105">
    <property type="term" value="P:L-histidine biosynthetic process"/>
    <property type="evidence" value="ECO:0007669"/>
    <property type="project" value="UniProtKB-UniRule"/>
</dbReference>
<comment type="similarity">
    <text evidence="1 5 6 11">Belongs to the histidinol dehydrogenase family.</text>
</comment>
<feature type="binding site" evidence="5 9">
    <location>
        <position position="266"/>
    </location>
    <ligand>
        <name>substrate</name>
    </ligand>
</feature>
<dbReference type="PANTHER" id="PTHR21256:SF2">
    <property type="entry name" value="HISTIDINE BIOSYNTHESIS TRIFUNCTIONAL PROTEIN"/>
    <property type="match status" value="1"/>
</dbReference>
<keyword evidence="5" id="KW-0368">Histidine biosynthesis</keyword>
<feature type="binding site" evidence="5 9">
    <location>
        <position position="444"/>
    </location>
    <ligand>
        <name>substrate</name>
    </ligand>
</feature>
<dbReference type="PIRSF" id="PIRSF000099">
    <property type="entry name" value="Histidinol_dh"/>
    <property type="match status" value="1"/>
</dbReference>
<feature type="binding site" evidence="5 10">
    <location>
        <position position="449"/>
    </location>
    <ligand>
        <name>Zn(2+)</name>
        <dbReference type="ChEBI" id="CHEBI:29105"/>
    </ligand>
</feature>
<feature type="binding site" evidence="5 8">
    <location>
        <position position="243"/>
    </location>
    <ligand>
        <name>NAD(+)</name>
        <dbReference type="ChEBI" id="CHEBI:57540"/>
    </ligand>
</feature>
<dbReference type="UniPathway" id="UPA00031">
    <property type="reaction ID" value="UER00014"/>
</dbReference>
<feature type="binding site" evidence="5 9">
    <location>
        <position position="357"/>
    </location>
    <ligand>
        <name>substrate</name>
    </ligand>
</feature>
<dbReference type="EC" id="1.1.1.23" evidence="5"/>
<dbReference type="AlphaFoldDB" id="A0A3E1RF96"/>
<dbReference type="GO" id="GO:0004399">
    <property type="term" value="F:histidinol dehydrogenase activity"/>
    <property type="evidence" value="ECO:0007669"/>
    <property type="project" value="UniProtKB-UniRule"/>
</dbReference>
<feature type="binding site" evidence="5 9">
    <location>
        <position position="291"/>
    </location>
    <ligand>
        <name>substrate</name>
    </ligand>
</feature>
<feature type="binding site" evidence="5 9">
    <location>
        <position position="288"/>
    </location>
    <ligand>
        <name>substrate</name>
    </ligand>
</feature>
<gene>
    <name evidence="5 12" type="primary">hisD</name>
    <name evidence="12" type="ORF">DIC66_04235</name>
</gene>
<dbReference type="InterPro" id="IPR012131">
    <property type="entry name" value="Hstdl_DH"/>
</dbReference>
<dbReference type="InterPro" id="IPR022695">
    <property type="entry name" value="Histidinol_DH_monofunct"/>
</dbReference>
<comment type="function">
    <text evidence="5">Catalyzes the sequential NAD-dependent oxidations of L-histidinol to L-histidinaldehyde and then to L-histidine.</text>
</comment>
<reference evidence="12 13" key="1">
    <citation type="submission" date="2018-05" db="EMBL/GenBank/DDBJ databases">
        <title>Rhodoferax soyangensis sp.nov., isolated from an oligotrophic freshwater lake.</title>
        <authorList>
            <person name="Park M."/>
        </authorList>
    </citation>
    <scope>NUCLEOTIDE SEQUENCE [LARGE SCALE GENOMIC DNA]</scope>
    <source>
        <strain evidence="12 13">IMCC26218</strain>
    </source>
</reference>
<organism evidence="12 13">
    <name type="scientific">Rhodoferax lacus</name>
    <dbReference type="NCBI Taxonomy" id="2184758"/>
    <lineage>
        <taxon>Bacteria</taxon>
        <taxon>Pseudomonadati</taxon>
        <taxon>Pseudomonadota</taxon>
        <taxon>Betaproteobacteria</taxon>
        <taxon>Burkholderiales</taxon>
        <taxon>Comamonadaceae</taxon>
        <taxon>Rhodoferax</taxon>
    </lineage>
</organism>
<dbReference type="GO" id="GO:0008270">
    <property type="term" value="F:zinc ion binding"/>
    <property type="evidence" value="ECO:0007669"/>
    <property type="project" value="UniProtKB-UniRule"/>
</dbReference>
<dbReference type="NCBIfam" id="TIGR00069">
    <property type="entry name" value="hisD"/>
    <property type="match status" value="1"/>
</dbReference>
<comment type="caution">
    <text evidence="12">The sequence shown here is derived from an EMBL/GenBank/DDBJ whole genome shotgun (WGS) entry which is preliminary data.</text>
</comment>